<gene>
    <name evidence="1" type="ORF">BDV26DRAFT_211661</name>
</gene>
<keyword evidence="2" id="KW-1185">Reference proteome</keyword>
<dbReference type="EMBL" id="ML736222">
    <property type="protein sequence ID" value="KAE8377522.1"/>
    <property type="molecule type" value="Genomic_DNA"/>
</dbReference>
<dbReference type="AlphaFoldDB" id="A0A5N7B5X7"/>
<evidence type="ECO:0000313" key="1">
    <source>
        <dbReference type="EMBL" id="KAE8377522.1"/>
    </source>
</evidence>
<sequence length="74" mass="8398">MLVSWLISFVVFSMRQEKTWFSIDHNHAPRDDLAKCGEAAVQSGKITRQTLNRLKYQVAIMANSAECCSLVSHK</sequence>
<reference evidence="1 2" key="1">
    <citation type="submission" date="2019-04" db="EMBL/GenBank/DDBJ databases">
        <title>Friends and foes A comparative genomics studyof 23 Aspergillus species from section Flavi.</title>
        <authorList>
            <consortium name="DOE Joint Genome Institute"/>
            <person name="Kjaerbolling I."/>
            <person name="Vesth T."/>
            <person name="Frisvad J.C."/>
            <person name="Nybo J.L."/>
            <person name="Theobald S."/>
            <person name="Kildgaard S."/>
            <person name="Isbrandt T."/>
            <person name="Kuo A."/>
            <person name="Sato A."/>
            <person name="Lyhne E.K."/>
            <person name="Kogle M.E."/>
            <person name="Wiebenga A."/>
            <person name="Kun R.S."/>
            <person name="Lubbers R.J."/>
            <person name="Makela M.R."/>
            <person name="Barry K."/>
            <person name="Chovatia M."/>
            <person name="Clum A."/>
            <person name="Daum C."/>
            <person name="Haridas S."/>
            <person name="He G."/>
            <person name="LaButti K."/>
            <person name="Lipzen A."/>
            <person name="Mondo S."/>
            <person name="Riley R."/>
            <person name="Salamov A."/>
            <person name="Simmons B.A."/>
            <person name="Magnuson J.K."/>
            <person name="Henrissat B."/>
            <person name="Mortensen U.H."/>
            <person name="Larsen T.O."/>
            <person name="Devries R.P."/>
            <person name="Grigoriev I.V."/>
            <person name="Machida M."/>
            <person name="Baker S.E."/>
            <person name="Andersen M.R."/>
        </authorList>
    </citation>
    <scope>NUCLEOTIDE SEQUENCE [LARGE SCALE GENOMIC DNA]</scope>
    <source>
        <strain evidence="1 2">IBT 29228</strain>
    </source>
</reference>
<dbReference type="OrthoDB" id="2122304at2759"/>
<dbReference type="Proteomes" id="UP000326198">
    <property type="component" value="Unassembled WGS sequence"/>
</dbReference>
<protein>
    <submittedName>
        <fullName evidence="1">Uncharacterized protein</fullName>
    </submittedName>
</protein>
<accession>A0A5N7B5X7</accession>
<evidence type="ECO:0000313" key="2">
    <source>
        <dbReference type="Proteomes" id="UP000326198"/>
    </source>
</evidence>
<organism evidence="1 2">
    <name type="scientific">Aspergillus bertholletiae</name>
    <dbReference type="NCBI Taxonomy" id="1226010"/>
    <lineage>
        <taxon>Eukaryota</taxon>
        <taxon>Fungi</taxon>
        <taxon>Dikarya</taxon>
        <taxon>Ascomycota</taxon>
        <taxon>Pezizomycotina</taxon>
        <taxon>Eurotiomycetes</taxon>
        <taxon>Eurotiomycetidae</taxon>
        <taxon>Eurotiales</taxon>
        <taxon>Aspergillaceae</taxon>
        <taxon>Aspergillus</taxon>
        <taxon>Aspergillus subgen. Circumdati</taxon>
    </lineage>
</organism>
<proteinExistence type="predicted"/>
<name>A0A5N7B5X7_9EURO</name>